<dbReference type="Gene3D" id="3.90.50.10">
    <property type="entry name" value="Photosynthetic Reaction Center, subunit H, domain 2"/>
    <property type="match status" value="2"/>
</dbReference>
<dbReference type="EMBL" id="CP132914">
    <property type="protein sequence ID" value="WMB74172.1"/>
    <property type="molecule type" value="Genomic_DNA"/>
</dbReference>
<dbReference type="RefSeq" id="WP_306684920.1">
    <property type="nucleotide sequence ID" value="NZ_CP132914.1"/>
</dbReference>
<gene>
    <name evidence="2" type="ORF">RA178_06010</name>
</gene>
<feature type="domain" description="PRC-barrel" evidence="1">
    <location>
        <begin position="12"/>
        <end position="54"/>
    </location>
</feature>
<dbReference type="InterPro" id="IPR011033">
    <property type="entry name" value="PRC_barrel-like_sf"/>
</dbReference>
<dbReference type="GO" id="GO:0019684">
    <property type="term" value="P:photosynthesis, light reaction"/>
    <property type="evidence" value="ECO:0007669"/>
    <property type="project" value="InterPro"/>
</dbReference>
<dbReference type="AlphaFoldDB" id="A0AA50KFS1"/>
<dbReference type="GeneID" id="301338720"/>
<dbReference type="KEGG" id="sog:RA178_06010"/>
<reference evidence="2" key="1">
    <citation type="submission" date="2023-08" db="EMBL/GenBank/DDBJ databases">
        <title>Complete genome sequence of Shewanella oncorhynchi Z-P2, a siderophore putrebactin-producing bacterium.</title>
        <authorList>
            <person name="Zhang Y."/>
        </authorList>
    </citation>
    <scope>NUCLEOTIDE SEQUENCE</scope>
    <source>
        <strain evidence="2">Z-P2</strain>
    </source>
</reference>
<proteinExistence type="predicted"/>
<dbReference type="GO" id="GO:0030077">
    <property type="term" value="C:plasma membrane light-harvesting complex"/>
    <property type="evidence" value="ECO:0007669"/>
    <property type="project" value="InterPro"/>
</dbReference>
<dbReference type="SUPFAM" id="SSF50346">
    <property type="entry name" value="PRC-barrel domain"/>
    <property type="match status" value="2"/>
</dbReference>
<evidence type="ECO:0000259" key="1">
    <source>
        <dbReference type="Pfam" id="PF05239"/>
    </source>
</evidence>
<accession>A0AA50KFS1</accession>
<dbReference type="InterPro" id="IPR014747">
    <property type="entry name" value="Bac_photo_RC_H_C"/>
</dbReference>
<protein>
    <submittedName>
        <fullName evidence="2">PRC-barrel domain-containing protein</fullName>
    </submittedName>
</protein>
<organism evidence="2">
    <name type="scientific">Shewanella oncorhynchi</name>
    <dbReference type="NCBI Taxonomy" id="2726434"/>
    <lineage>
        <taxon>Bacteria</taxon>
        <taxon>Pseudomonadati</taxon>
        <taxon>Pseudomonadota</taxon>
        <taxon>Gammaproteobacteria</taxon>
        <taxon>Alteromonadales</taxon>
        <taxon>Shewanellaceae</taxon>
        <taxon>Shewanella</taxon>
    </lineage>
</organism>
<sequence length="280" mass="32063">MLRTVKNMEDYVISATDGNIGHVKDVYFDDETWCIRYLVVDTGTWLSSRKVLISPISIGQANWADKLLPVSITKVQVENSPDISTQKPVSRQQEIRLLEYYGYPYYWGGDGMWGGGVYPNMMLTGYVGLASPPDVEHPEMAKTNVQTKAKQHQDDDIHLRSCQAVIDYRIHATDGDIGHIQDLLIDEETWAIRYLIVNTSNWWLGHQVLIPADWIEDVSWPDAKASVNLTRQAVKDAPPYNPTVPVDRKTEMHIYHHYGRPSYWPDDKKHESIKSPLKAR</sequence>
<name>A0AA50KFS1_9GAMM</name>
<evidence type="ECO:0000313" key="2">
    <source>
        <dbReference type="EMBL" id="WMB74172.1"/>
    </source>
</evidence>
<dbReference type="InterPro" id="IPR027275">
    <property type="entry name" value="PRC-brl_dom"/>
</dbReference>
<feature type="domain" description="PRC-barrel" evidence="1">
    <location>
        <begin position="174"/>
        <end position="216"/>
    </location>
</feature>
<dbReference type="Pfam" id="PF05239">
    <property type="entry name" value="PRC"/>
    <property type="match status" value="2"/>
</dbReference>
<dbReference type="Proteomes" id="UP001236800">
    <property type="component" value="Chromosome"/>
</dbReference>